<gene>
    <name evidence="17" type="ORF">CDAUBV1_LOCUS11721</name>
</gene>
<keyword evidence="7 16" id="KW-0732">Signal</keyword>
<accession>A0AAV2TJ68</accession>
<evidence type="ECO:0000256" key="4">
    <source>
        <dbReference type="ARBA" id="ARBA00022448"/>
    </source>
</evidence>
<evidence type="ECO:0000256" key="5">
    <source>
        <dbReference type="ARBA" id="ARBA00022568"/>
    </source>
</evidence>
<sequence length="349" mass="39199">MSLLLTLLLSQGVIYFSVLCGAVSFTDPWLDPRPFERVLLRDVSALTFTKNKYAVSKRNGDLLQLQCIGGTAQRDYKYHPETVQCYNRGFNGRDVQWECKAQLDKHVKFGSIDVNCEGYDYPHDQFVTSGSCRLLYQLNYRKQYGIKWEAPAFLNKHVLSGFFPVIGLIFAAGLIWFCCLHDPSGQRYTEVPQGSASTLGDPPSYEQAMHGDFAREEYTSSSRRRHRDSSPNYGWRVPRDTSPKYGRTFTGSSRAAENSSSYGSWLTHGLSAAAGYLAGYFTSGSRTHTRPPRSVDMDEDDYVNSSAYRQEYSASQRTSTSAHRRPSRTDSSSSSGSYTATGYASTSRR</sequence>
<dbReference type="GO" id="GO:0006816">
    <property type="term" value="P:calcium ion transport"/>
    <property type="evidence" value="ECO:0007669"/>
    <property type="project" value="UniProtKB-KW"/>
</dbReference>
<evidence type="ECO:0000256" key="2">
    <source>
        <dbReference type="ARBA" id="ARBA00006833"/>
    </source>
</evidence>
<keyword evidence="9" id="KW-0106">Calcium</keyword>
<protein>
    <recommendedName>
        <fullName evidence="3">Store-operated calcium entry-associated regulatory factor</fullName>
    </recommendedName>
    <alternativeName>
        <fullName evidence="13">Transmembrane protein 66</fullName>
    </alternativeName>
</protein>
<feature type="compositionally biased region" description="Polar residues" evidence="14">
    <location>
        <begin position="303"/>
        <end position="321"/>
    </location>
</feature>
<evidence type="ECO:0000313" key="17">
    <source>
        <dbReference type="EMBL" id="CAL5137408.1"/>
    </source>
</evidence>
<feature type="region of interest" description="Disordered" evidence="14">
    <location>
        <begin position="284"/>
        <end position="349"/>
    </location>
</feature>
<evidence type="ECO:0000256" key="13">
    <source>
        <dbReference type="ARBA" id="ARBA00031116"/>
    </source>
</evidence>
<evidence type="ECO:0000313" key="18">
    <source>
        <dbReference type="Proteomes" id="UP001497525"/>
    </source>
</evidence>
<keyword evidence="6 15" id="KW-0812">Transmembrane</keyword>
<evidence type="ECO:0000256" key="10">
    <source>
        <dbReference type="ARBA" id="ARBA00022989"/>
    </source>
</evidence>
<evidence type="ECO:0000256" key="16">
    <source>
        <dbReference type="SAM" id="SignalP"/>
    </source>
</evidence>
<evidence type="ECO:0000256" key="12">
    <source>
        <dbReference type="ARBA" id="ARBA00023136"/>
    </source>
</evidence>
<keyword evidence="4" id="KW-0813">Transport</keyword>
<evidence type="ECO:0000256" key="6">
    <source>
        <dbReference type="ARBA" id="ARBA00022692"/>
    </source>
</evidence>
<feature type="region of interest" description="Disordered" evidence="14">
    <location>
        <begin position="216"/>
        <end position="239"/>
    </location>
</feature>
<dbReference type="PANTHER" id="PTHR15929:SF0">
    <property type="entry name" value="STORE-OPERATED CALCIUM ENTRY-ASSOCIATED REGULATORY FACTOR"/>
    <property type="match status" value="1"/>
</dbReference>
<keyword evidence="8" id="KW-0256">Endoplasmic reticulum</keyword>
<evidence type="ECO:0000256" key="11">
    <source>
        <dbReference type="ARBA" id="ARBA00023065"/>
    </source>
</evidence>
<comment type="subcellular location">
    <subcellularLocation>
        <location evidence="1">Endoplasmic reticulum membrane</location>
        <topology evidence="1">Single-pass type I membrane protein</topology>
    </subcellularLocation>
</comment>
<comment type="caution">
    <text evidence="17">The sequence shown here is derived from an EMBL/GenBank/DDBJ whole genome shotgun (WGS) entry which is preliminary data.</text>
</comment>
<reference evidence="17" key="1">
    <citation type="submission" date="2024-06" db="EMBL/GenBank/DDBJ databases">
        <authorList>
            <person name="Liu X."/>
            <person name="Lenzi L."/>
            <person name="Haldenby T S."/>
            <person name="Uol C."/>
        </authorList>
    </citation>
    <scope>NUCLEOTIDE SEQUENCE</scope>
</reference>
<dbReference type="Proteomes" id="UP001497525">
    <property type="component" value="Unassembled WGS sequence"/>
</dbReference>
<feature type="chain" id="PRO_5043932076" description="Store-operated calcium entry-associated regulatory factor" evidence="16">
    <location>
        <begin position="25"/>
        <end position="349"/>
    </location>
</feature>
<dbReference type="GO" id="GO:0005789">
    <property type="term" value="C:endoplasmic reticulum membrane"/>
    <property type="evidence" value="ECO:0007669"/>
    <property type="project" value="UniProtKB-SubCell"/>
</dbReference>
<dbReference type="GO" id="GO:2001256">
    <property type="term" value="P:regulation of store-operated calcium entry"/>
    <property type="evidence" value="ECO:0007669"/>
    <property type="project" value="InterPro"/>
</dbReference>
<evidence type="ECO:0000256" key="8">
    <source>
        <dbReference type="ARBA" id="ARBA00022824"/>
    </source>
</evidence>
<keyword evidence="10 15" id="KW-1133">Transmembrane helix</keyword>
<comment type="similarity">
    <text evidence="2">Belongs to the SARAF family.</text>
</comment>
<dbReference type="PANTHER" id="PTHR15929">
    <property type="entry name" value="STORE-OPERATED CALCIUM ENTRY-ASSOCIATED REGULATORY FACTOR"/>
    <property type="match status" value="1"/>
</dbReference>
<evidence type="ECO:0000256" key="14">
    <source>
        <dbReference type="SAM" id="MobiDB-lite"/>
    </source>
</evidence>
<evidence type="ECO:0000256" key="9">
    <source>
        <dbReference type="ARBA" id="ARBA00022837"/>
    </source>
</evidence>
<feature type="signal peptide" evidence="16">
    <location>
        <begin position="1"/>
        <end position="24"/>
    </location>
</feature>
<organism evidence="17 18">
    <name type="scientific">Calicophoron daubneyi</name>
    <name type="common">Rumen fluke</name>
    <name type="synonym">Paramphistomum daubneyi</name>
    <dbReference type="NCBI Taxonomy" id="300641"/>
    <lineage>
        <taxon>Eukaryota</taxon>
        <taxon>Metazoa</taxon>
        <taxon>Spiralia</taxon>
        <taxon>Lophotrochozoa</taxon>
        <taxon>Platyhelminthes</taxon>
        <taxon>Trematoda</taxon>
        <taxon>Digenea</taxon>
        <taxon>Plagiorchiida</taxon>
        <taxon>Pronocephalata</taxon>
        <taxon>Paramphistomoidea</taxon>
        <taxon>Paramphistomidae</taxon>
        <taxon>Calicophoron</taxon>
    </lineage>
</organism>
<feature type="transmembrane region" description="Helical" evidence="15">
    <location>
        <begin position="158"/>
        <end position="179"/>
    </location>
</feature>
<dbReference type="InterPro" id="IPR009567">
    <property type="entry name" value="SARAF"/>
</dbReference>
<name>A0AAV2TJ68_CALDB</name>
<evidence type="ECO:0000256" key="7">
    <source>
        <dbReference type="ARBA" id="ARBA00022729"/>
    </source>
</evidence>
<dbReference type="Pfam" id="PF06682">
    <property type="entry name" value="SARAF"/>
    <property type="match status" value="1"/>
</dbReference>
<evidence type="ECO:0000256" key="1">
    <source>
        <dbReference type="ARBA" id="ARBA00004115"/>
    </source>
</evidence>
<keyword evidence="12 15" id="KW-0472">Membrane</keyword>
<proteinExistence type="inferred from homology"/>
<dbReference type="EMBL" id="CAXLJL010000390">
    <property type="protein sequence ID" value="CAL5137408.1"/>
    <property type="molecule type" value="Genomic_DNA"/>
</dbReference>
<keyword evidence="5" id="KW-0109">Calcium transport</keyword>
<keyword evidence="11" id="KW-0406">Ion transport</keyword>
<dbReference type="AlphaFoldDB" id="A0AAV2TJ68"/>
<feature type="compositionally biased region" description="Low complexity" evidence="14">
    <location>
        <begin position="329"/>
        <end position="349"/>
    </location>
</feature>
<evidence type="ECO:0000256" key="3">
    <source>
        <dbReference type="ARBA" id="ARBA00016584"/>
    </source>
</evidence>
<evidence type="ECO:0000256" key="15">
    <source>
        <dbReference type="SAM" id="Phobius"/>
    </source>
</evidence>